<organism evidence="1 2">
    <name type="scientific">Choiromyces venosus 120613-1</name>
    <dbReference type="NCBI Taxonomy" id="1336337"/>
    <lineage>
        <taxon>Eukaryota</taxon>
        <taxon>Fungi</taxon>
        <taxon>Dikarya</taxon>
        <taxon>Ascomycota</taxon>
        <taxon>Pezizomycotina</taxon>
        <taxon>Pezizomycetes</taxon>
        <taxon>Pezizales</taxon>
        <taxon>Tuberaceae</taxon>
        <taxon>Choiromyces</taxon>
    </lineage>
</organism>
<proteinExistence type="predicted"/>
<reference evidence="1 2" key="1">
    <citation type="journal article" date="2018" name="Nat. Ecol. Evol.">
        <title>Pezizomycetes genomes reveal the molecular basis of ectomycorrhizal truffle lifestyle.</title>
        <authorList>
            <person name="Murat C."/>
            <person name="Payen T."/>
            <person name="Noel B."/>
            <person name="Kuo A."/>
            <person name="Morin E."/>
            <person name="Chen J."/>
            <person name="Kohler A."/>
            <person name="Krizsan K."/>
            <person name="Balestrini R."/>
            <person name="Da Silva C."/>
            <person name="Montanini B."/>
            <person name="Hainaut M."/>
            <person name="Levati E."/>
            <person name="Barry K.W."/>
            <person name="Belfiori B."/>
            <person name="Cichocki N."/>
            <person name="Clum A."/>
            <person name="Dockter R.B."/>
            <person name="Fauchery L."/>
            <person name="Guy J."/>
            <person name="Iotti M."/>
            <person name="Le Tacon F."/>
            <person name="Lindquist E.A."/>
            <person name="Lipzen A."/>
            <person name="Malagnac F."/>
            <person name="Mello A."/>
            <person name="Molinier V."/>
            <person name="Miyauchi S."/>
            <person name="Poulain J."/>
            <person name="Riccioni C."/>
            <person name="Rubini A."/>
            <person name="Sitrit Y."/>
            <person name="Splivallo R."/>
            <person name="Traeger S."/>
            <person name="Wang M."/>
            <person name="Zifcakova L."/>
            <person name="Wipf D."/>
            <person name="Zambonelli A."/>
            <person name="Paolocci F."/>
            <person name="Nowrousian M."/>
            <person name="Ottonello S."/>
            <person name="Baldrian P."/>
            <person name="Spatafora J.W."/>
            <person name="Henrissat B."/>
            <person name="Nagy L.G."/>
            <person name="Aury J.M."/>
            <person name="Wincker P."/>
            <person name="Grigoriev I.V."/>
            <person name="Bonfante P."/>
            <person name="Martin F.M."/>
        </authorList>
    </citation>
    <scope>NUCLEOTIDE SEQUENCE [LARGE SCALE GENOMIC DNA]</scope>
    <source>
        <strain evidence="1 2">120613-1</strain>
    </source>
</reference>
<protein>
    <submittedName>
        <fullName evidence="1">Uncharacterized protein</fullName>
    </submittedName>
</protein>
<sequence length="184" mass="20290">MAALRQGQLDLEQRVVEVQQSLVKVTQSLVEVKQGLVEVKQSLVEVKQGLVEVKQSLVEVKQSMVEVKQSVAEVKQSQLDFQQGQADILEHLQRFEADSSRRDKNNIARLINHNATRGTTSLEPFYGLNGQLVPDFPRTGADIGRLNSDAINALLVALGLEVTGTVAVRKERFKRYIGLVTGAG</sequence>
<dbReference type="STRING" id="1336337.A0A3N4J9I3"/>
<keyword evidence="2" id="KW-1185">Reference proteome</keyword>
<evidence type="ECO:0000313" key="1">
    <source>
        <dbReference type="EMBL" id="RPA90474.1"/>
    </source>
</evidence>
<dbReference type="OrthoDB" id="5405293at2759"/>
<gene>
    <name evidence="1" type="ORF">L873DRAFT_1782718</name>
</gene>
<dbReference type="AlphaFoldDB" id="A0A3N4J9I3"/>
<evidence type="ECO:0000313" key="2">
    <source>
        <dbReference type="Proteomes" id="UP000276215"/>
    </source>
</evidence>
<dbReference type="Proteomes" id="UP000276215">
    <property type="component" value="Unassembled WGS sequence"/>
</dbReference>
<dbReference type="EMBL" id="ML120525">
    <property type="protein sequence ID" value="RPA90474.1"/>
    <property type="molecule type" value="Genomic_DNA"/>
</dbReference>
<name>A0A3N4J9I3_9PEZI</name>
<accession>A0A3N4J9I3</accession>